<dbReference type="InterPro" id="IPR018511">
    <property type="entry name" value="Hemolysin-typ_Ca-bd_CS"/>
</dbReference>
<organism evidence="2 3">
    <name type="scientific">Motilimonas cestriensis</name>
    <dbReference type="NCBI Taxonomy" id="2742685"/>
    <lineage>
        <taxon>Bacteria</taxon>
        <taxon>Pseudomonadati</taxon>
        <taxon>Pseudomonadota</taxon>
        <taxon>Gammaproteobacteria</taxon>
        <taxon>Alteromonadales</taxon>
        <taxon>Alteromonadales genera incertae sedis</taxon>
        <taxon>Motilimonas</taxon>
    </lineage>
</organism>
<name>A0ABS8W6T9_9GAMM</name>
<dbReference type="InterPro" id="IPR011049">
    <property type="entry name" value="Serralysin-like_metalloprot_C"/>
</dbReference>
<reference evidence="2 3" key="1">
    <citation type="journal article" date="2022" name="Environ. Microbiol. Rep.">
        <title>Eco-phylogenetic analyses reveal divergent evolution of vitamin B12 metabolism in the marine bacterial family 'Psychromonadaceae'.</title>
        <authorList>
            <person name="Jin X."/>
            <person name="Yang Y."/>
            <person name="Cao H."/>
            <person name="Gao B."/>
            <person name="Zhao Z."/>
        </authorList>
    </citation>
    <scope>NUCLEOTIDE SEQUENCE [LARGE SCALE GENOMIC DNA]</scope>
    <source>
        <strain evidence="2 3">MKS20</strain>
    </source>
</reference>
<proteinExistence type="predicted"/>
<gene>
    <name evidence="2" type="ORF">K6Y31_07785</name>
</gene>
<keyword evidence="1" id="KW-0106">Calcium</keyword>
<evidence type="ECO:0000313" key="2">
    <source>
        <dbReference type="EMBL" id="MCE2594714.1"/>
    </source>
</evidence>
<dbReference type="Gene3D" id="2.160.20.160">
    <property type="match status" value="1"/>
</dbReference>
<keyword evidence="3" id="KW-1185">Reference proteome</keyword>
<evidence type="ECO:0000313" key="3">
    <source>
        <dbReference type="Proteomes" id="UP001201273"/>
    </source>
</evidence>
<dbReference type="InterPro" id="IPR001343">
    <property type="entry name" value="Hemolysn_Ca-bd"/>
</dbReference>
<dbReference type="Pfam" id="PF00353">
    <property type="entry name" value="HemolysinCabind"/>
    <property type="match status" value="1"/>
</dbReference>
<dbReference type="SUPFAM" id="SSF51120">
    <property type="entry name" value="beta-Roll"/>
    <property type="match status" value="1"/>
</dbReference>
<dbReference type="Proteomes" id="UP001201273">
    <property type="component" value="Unassembled WGS sequence"/>
</dbReference>
<dbReference type="RefSeq" id="WP_233052238.1">
    <property type="nucleotide sequence ID" value="NZ_JAIMJA010000006.1"/>
</dbReference>
<evidence type="ECO:0000256" key="1">
    <source>
        <dbReference type="ARBA" id="ARBA00022837"/>
    </source>
</evidence>
<accession>A0ABS8W6T9</accession>
<sequence>MENVYIGTTNLNSAGSATNLNESNAAKVIQEGEIYYANENYQGGTLNALVINDYYGVNATSFVQWNDRGTKEIKIDASDKNILVHNFVDVDINAQDSTNGLTVQVTHCKRGEIDTGSGDDTVHLSIFTNDAGWTNQYAINTYAGNDRLTLDNLQNSKFTAFNIDMGKGDDQVDLSLVDAQANVNQTFRNILLGDGDDTIIASQGDDVINGGEGVDTIQAGNGNDTVLFDATDALVQGGKGFDALVTQLGHSDVELAGNVAGFEAVVGSEALVDNVSVSLNSVDDVFVAALGNNTGDTLEITGGWQRVETGEITELTAAHLNILSQAGANTAELQAYVYQLDGQQKTVWTDLDLSAVF</sequence>
<dbReference type="EMBL" id="JAIMJA010000006">
    <property type="protein sequence ID" value="MCE2594714.1"/>
    <property type="molecule type" value="Genomic_DNA"/>
</dbReference>
<dbReference type="PROSITE" id="PS00330">
    <property type="entry name" value="HEMOLYSIN_CALCIUM"/>
    <property type="match status" value="1"/>
</dbReference>
<protein>
    <submittedName>
        <fullName evidence="2">Uncharacterized protein</fullName>
    </submittedName>
</protein>
<comment type="caution">
    <text evidence="2">The sequence shown here is derived from an EMBL/GenBank/DDBJ whole genome shotgun (WGS) entry which is preliminary data.</text>
</comment>